<organism evidence="2 3">
    <name type="scientific">Rossellomorea vietnamensis</name>
    <dbReference type="NCBI Taxonomy" id="218284"/>
    <lineage>
        <taxon>Bacteria</taxon>
        <taxon>Bacillati</taxon>
        <taxon>Bacillota</taxon>
        <taxon>Bacilli</taxon>
        <taxon>Bacillales</taxon>
        <taxon>Bacillaceae</taxon>
        <taxon>Rossellomorea</taxon>
    </lineage>
</organism>
<proteinExistence type="predicted"/>
<evidence type="ECO:0000259" key="1">
    <source>
        <dbReference type="SMART" id="SM00471"/>
    </source>
</evidence>
<dbReference type="InterPro" id="IPR003607">
    <property type="entry name" value="HD/PDEase_dom"/>
</dbReference>
<dbReference type="SUPFAM" id="SSF109604">
    <property type="entry name" value="HD-domain/PDEase-like"/>
    <property type="match status" value="1"/>
</dbReference>
<dbReference type="Pfam" id="PF24391">
    <property type="entry name" value="HD-CE"/>
    <property type="match status" value="1"/>
</dbReference>
<reference evidence="2 3" key="1">
    <citation type="submission" date="2019-08" db="EMBL/GenBank/DDBJ databases">
        <title>Bacillus genomes from the desert of Cuatro Cienegas, Coahuila.</title>
        <authorList>
            <person name="Olmedo-Alvarez G."/>
        </authorList>
    </citation>
    <scope>NUCLEOTIDE SEQUENCE [LARGE SCALE GENOMIC DNA]</scope>
    <source>
        <strain evidence="2 3">CH34_1T</strain>
    </source>
</reference>
<dbReference type="Gene3D" id="1.10.3210.10">
    <property type="entry name" value="Hypothetical protein af1432"/>
    <property type="match status" value="1"/>
</dbReference>
<protein>
    <submittedName>
        <fullName evidence="2">HD domain-containing protein</fullName>
    </submittedName>
</protein>
<name>A0A5D4NTS4_9BACI</name>
<feature type="domain" description="HD/PDEase" evidence="1">
    <location>
        <begin position="55"/>
        <end position="147"/>
    </location>
</feature>
<gene>
    <name evidence="2" type="ORF">FZC78_07635</name>
</gene>
<dbReference type="Proteomes" id="UP000322267">
    <property type="component" value="Unassembled WGS sequence"/>
</dbReference>
<dbReference type="OrthoDB" id="1837345at2"/>
<dbReference type="EMBL" id="VTEI01000003">
    <property type="protein sequence ID" value="TYS17723.1"/>
    <property type="molecule type" value="Genomic_DNA"/>
</dbReference>
<dbReference type="SMART" id="SM00471">
    <property type="entry name" value="HDc"/>
    <property type="match status" value="1"/>
</dbReference>
<evidence type="ECO:0000313" key="2">
    <source>
        <dbReference type="EMBL" id="TYS17723.1"/>
    </source>
</evidence>
<comment type="caution">
    <text evidence="2">The sequence shown here is derived from an EMBL/GenBank/DDBJ whole genome shotgun (WGS) entry which is preliminary data.</text>
</comment>
<dbReference type="CDD" id="cd00077">
    <property type="entry name" value="HDc"/>
    <property type="match status" value="1"/>
</dbReference>
<evidence type="ECO:0000313" key="3">
    <source>
        <dbReference type="Proteomes" id="UP000322267"/>
    </source>
</evidence>
<sequence length="497" mass="57356">MKLVLEREYFLVETNEYKESGIRRSLSTPYKSKLDELNQKVKPVLGRTTNTLINFTDHSLDHSLGVENVYDILLDKEYDLLTEDEKFLLIAATLLHDIGMVGQQADLGRQDYEAYRRNAHNYFSKERIVTEADVLGLDFTEAKLIADIAEAHRKVPLDSLQQEVSYGLGTVVRLRLLGAMLRFADELHVTKGRTSKLLMNVLEPDEFSMKHHKRHENVHGVSRMNSNRNLIVISANADDWEMEELMEEMVTEIKAKLTQVNELFLENKIIISDVLLNLHCEDLVTKEIFLALAEKPHTEQEINEVLNKREKSIIKKILGTFRTTGILEFDTSNGQYKLTASEDTCRKVFNSLKNTDYIFKFISLPYLRGSIGEIFDDIAYRIYSHRIFHGDREDRLLLIRNSPTVLDNLLNEKQMDPNFAQLNRSVVLDLLILNGYMQDVSKKPSLSKEDEIIFAMENIQNSLHKELGSFLSLVQHLDPEKLEVSKDVLDQQVKKKK</sequence>
<dbReference type="InterPro" id="IPR056471">
    <property type="entry name" value="HD-CE"/>
</dbReference>
<accession>A0A5D4NTS4</accession>
<dbReference type="AlphaFoldDB" id="A0A5D4NTS4"/>